<dbReference type="PROSITE" id="PS50801">
    <property type="entry name" value="STAS"/>
    <property type="match status" value="1"/>
</dbReference>
<gene>
    <name evidence="4" type="ORF">OHU69_01770</name>
</gene>
<dbReference type="Pfam" id="PF01740">
    <property type="entry name" value="STAS"/>
    <property type="match status" value="1"/>
</dbReference>
<evidence type="ECO:0000313" key="4">
    <source>
        <dbReference type="EMBL" id="WTS18523.1"/>
    </source>
</evidence>
<feature type="domain" description="STAS" evidence="3">
    <location>
        <begin position="4"/>
        <end position="114"/>
    </location>
</feature>
<dbReference type="Gene3D" id="3.30.750.24">
    <property type="entry name" value="STAS domain"/>
    <property type="match status" value="1"/>
</dbReference>
<dbReference type="InterPro" id="IPR002645">
    <property type="entry name" value="STAS_dom"/>
</dbReference>
<organism evidence="4">
    <name type="scientific">Streptomyces sp. NBC_00119</name>
    <dbReference type="NCBI Taxonomy" id="2975659"/>
    <lineage>
        <taxon>Bacteria</taxon>
        <taxon>Bacillati</taxon>
        <taxon>Actinomycetota</taxon>
        <taxon>Actinomycetes</taxon>
        <taxon>Kitasatosporales</taxon>
        <taxon>Streptomycetaceae</taxon>
        <taxon>Streptomyces</taxon>
    </lineage>
</organism>
<dbReference type="InterPro" id="IPR003658">
    <property type="entry name" value="Anti-sigma_ant"/>
</dbReference>
<dbReference type="SUPFAM" id="SSF52091">
    <property type="entry name" value="SpoIIaa-like"/>
    <property type="match status" value="1"/>
</dbReference>
<dbReference type="CDD" id="cd07043">
    <property type="entry name" value="STAS_anti-anti-sigma_factors"/>
    <property type="match status" value="1"/>
</dbReference>
<dbReference type="NCBIfam" id="TIGR00377">
    <property type="entry name" value="ant_ant_sig"/>
    <property type="match status" value="1"/>
</dbReference>
<evidence type="ECO:0000256" key="2">
    <source>
        <dbReference type="RuleBase" id="RU003749"/>
    </source>
</evidence>
<sequence>MDWLRVSSHRHEGWTVVEVSGELDVATRNQLGDHLEEVIAERTPARVVLDMSGLDFCDASGLSVLVAAHHAAKGRQGQLRLVCPQRRIRRLLHITELSDVMPVFDTVAQATATVKDREEEVLQPWPGLQSEVTS</sequence>
<dbReference type="InterPro" id="IPR036513">
    <property type="entry name" value="STAS_dom_sf"/>
</dbReference>
<evidence type="ECO:0000259" key="3">
    <source>
        <dbReference type="PROSITE" id="PS50801"/>
    </source>
</evidence>
<dbReference type="PANTHER" id="PTHR33495:SF2">
    <property type="entry name" value="ANTI-SIGMA FACTOR ANTAGONIST TM_1081-RELATED"/>
    <property type="match status" value="1"/>
</dbReference>
<proteinExistence type="inferred from homology"/>
<reference evidence="4" key="1">
    <citation type="submission" date="2022-10" db="EMBL/GenBank/DDBJ databases">
        <title>The complete genomes of actinobacterial strains from the NBC collection.</title>
        <authorList>
            <person name="Joergensen T.S."/>
            <person name="Alvarez Arevalo M."/>
            <person name="Sterndorff E.B."/>
            <person name="Faurdal D."/>
            <person name="Vuksanovic O."/>
            <person name="Mourched A.-S."/>
            <person name="Charusanti P."/>
            <person name="Shaw S."/>
            <person name="Blin K."/>
            <person name="Weber T."/>
        </authorList>
    </citation>
    <scope>NUCLEOTIDE SEQUENCE</scope>
    <source>
        <strain evidence="4">NBC_00119</strain>
    </source>
</reference>
<name>A0AAU1UMP7_9ACTN</name>
<dbReference type="EMBL" id="CP108195">
    <property type="protein sequence ID" value="WTS18523.1"/>
    <property type="molecule type" value="Genomic_DNA"/>
</dbReference>
<protein>
    <recommendedName>
        <fullName evidence="2">Anti-sigma factor antagonist</fullName>
    </recommendedName>
</protein>
<dbReference type="PANTHER" id="PTHR33495">
    <property type="entry name" value="ANTI-SIGMA FACTOR ANTAGONIST TM_1081-RELATED-RELATED"/>
    <property type="match status" value="1"/>
</dbReference>
<dbReference type="GO" id="GO:0043856">
    <property type="term" value="F:anti-sigma factor antagonist activity"/>
    <property type="evidence" value="ECO:0007669"/>
    <property type="project" value="InterPro"/>
</dbReference>
<dbReference type="AlphaFoldDB" id="A0AAU1UMP7"/>
<accession>A0AAU1UMP7</accession>
<comment type="similarity">
    <text evidence="1 2">Belongs to the anti-sigma-factor antagonist family.</text>
</comment>
<evidence type="ECO:0000256" key="1">
    <source>
        <dbReference type="ARBA" id="ARBA00009013"/>
    </source>
</evidence>